<dbReference type="EMBL" id="HG966617">
    <property type="protein sequence ID" value="CDO60618.1"/>
    <property type="molecule type" value="Genomic_DNA"/>
</dbReference>
<reference evidence="2 3" key="1">
    <citation type="journal article" date="2014" name="Front. Genet.">
        <title>Genome and metabolic network of "Candidatus Phaeomarinobacter ectocarpi" Ec32, a new candidate genus of Alphaproteobacteria frequently associated with brown algae.</title>
        <authorList>
            <person name="Dittami S.M."/>
            <person name="Barbeyron T."/>
            <person name="Boyen C."/>
            <person name="Cambefort J."/>
            <person name="Collet G."/>
            <person name="Delage L."/>
            <person name="Gobet A."/>
            <person name="Groisillier A."/>
            <person name="Leblanc C."/>
            <person name="Michel G."/>
            <person name="Scornet D."/>
            <person name="Siegel A."/>
            <person name="Tapia J.E."/>
            <person name="Tonon T."/>
        </authorList>
    </citation>
    <scope>NUCLEOTIDE SEQUENCE [LARGE SCALE GENOMIC DNA]</scope>
    <source>
        <strain evidence="2 3">Ec32</strain>
    </source>
</reference>
<dbReference type="Gene3D" id="3.40.710.10">
    <property type="entry name" value="DD-peptidase/beta-lactamase superfamily"/>
    <property type="match status" value="1"/>
</dbReference>
<protein>
    <submittedName>
        <fullName evidence="2">Beta-lactamase class C and other penicillin binding proteins</fullName>
    </submittedName>
</protein>
<feature type="domain" description="Beta-lactamase-related" evidence="1">
    <location>
        <begin position="29"/>
        <end position="405"/>
    </location>
</feature>
<dbReference type="SUPFAM" id="SSF56601">
    <property type="entry name" value="beta-lactamase/transpeptidase-like"/>
    <property type="match status" value="1"/>
</dbReference>
<dbReference type="InterPro" id="IPR012338">
    <property type="entry name" value="Beta-lactam/transpept-like"/>
</dbReference>
<dbReference type="STRING" id="1458461.BN1012_Phect2405"/>
<evidence type="ECO:0000259" key="1">
    <source>
        <dbReference type="Pfam" id="PF00144"/>
    </source>
</evidence>
<organism evidence="2 3">
    <name type="scientific">Candidatus Phaeomarinibacter ectocarpi</name>
    <dbReference type="NCBI Taxonomy" id="1458461"/>
    <lineage>
        <taxon>Bacteria</taxon>
        <taxon>Pseudomonadati</taxon>
        <taxon>Pseudomonadota</taxon>
        <taxon>Alphaproteobacteria</taxon>
        <taxon>Hyphomicrobiales</taxon>
        <taxon>Parvibaculaceae</taxon>
        <taxon>Candidatus Phaeomarinibacter</taxon>
    </lineage>
</organism>
<accession>X5MA49</accession>
<evidence type="ECO:0000313" key="3">
    <source>
        <dbReference type="Proteomes" id="UP000032160"/>
    </source>
</evidence>
<dbReference type="PANTHER" id="PTHR43283:SF3">
    <property type="entry name" value="BETA-LACTAMASE FAMILY PROTEIN (AFU_ORTHOLOGUE AFUA_5G07500)"/>
    <property type="match status" value="1"/>
</dbReference>
<evidence type="ECO:0000313" key="2">
    <source>
        <dbReference type="EMBL" id="CDO60618.1"/>
    </source>
</evidence>
<dbReference type="Pfam" id="PF00144">
    <property type="entry name" value="Beta-lactamase"/>
    <property type="match status" value="1"/>
</dbReference>
<keyword evidence="3" id="KW-1185">Reference proteome</keyword>
<dbReference type="InterPro" id="IPR050789">
    <property type="entry name" value="Diverse_Enzym_Activities"/>
</dbReference>
<dbReference type="AlphaFoldDB" id="X5MA49"/>
<dbReference type="KEGG" id="pect:BN1012_Phect2405"/>
<proteinExistence type="predicted"/>
<dbReference type="PANTHER" id="PTHR43283">
    <property type="entry name" value="BETA-LACTAMASE-RELATED"/>
    <property type="match status" value="1"/>
</dbReference>
<dbReference type="HOGENOM" id="CLU_020027_11_2_5"/>
<dbReference type="RefSeq" id="WP_081826201.1">
    <property type="nucleotide sequence ID" value="NZ_HG966617.1"/>
</dbReference>
<dbReference type="Proteomes" id="UP000032160">
    <property type="component" value="Chromosome I"/>
</dbReference>
<dbReference type="PATRIC" id="fig|1458461.3.peg.2411"/>
<gene>
    <name evidence="2" type="ORF">BN1012_Phect2405</name>
</gene>
<name>X5MA49_9HYPH</name>
<dbReference type="OrthoDB" id="9808046at2"/>
<dbReference type="InterPro" id="IPR001466">
    <property type="entry name" value="Beta-lactam-related"/>
</dbReference>
<sequence length="416" mass="45785">MNAPLINDPTSAAKQAGMCPDRLARITPFFQSYVDRKKLAGLSTLVWRKGELAHFDVQGQMDVERGKTLTHDTIFRIYSMSKPITSVAVMMLFEEGRFQLEHEIGRYIPELGDLKVYAGGPARGMAVKSASRQVTIRDLLTHMSGFTYGFMEVHPVDEAYRHFKIGGVDLTTSNLEEFCKLLGRMPLLHNPGEAWSYSVSTDVLGRLVEVVSGMSLFDFFNTRIFQPLGMTDTAFQVSADQMPRFAANYQRDPKTKSFALADDPETGRYARAPVFTSGGGGLVSTQSDYLKFCQMLLRGGTAPDGTRLLSRPTITLMTKNHLPGGQDLEGLAQGAFSETTNAGIGFGLGFAVTVDEAKSQITGPDGTYYWGGAASTIFWIDPSEDLIAILMTQLMPSGAYPLRRQFQQLVYAAIND</sequence>